<dbReference type="EMBL" id="AKJY01000031">
    <property type="protein sequence ID" value="EJL72585.1"/>
    <property type="molecule type" value="Genomic_DNA"/>
</dbReference>
<comment type="caution">
    <text evidence="2">The sequence shown here is derived from an EMBL/GenBank/DDBJ whole genome shotgun (WGS) entry which is preliminary data.</text>
</comment>
<evidence type="ECO:0000313" key="3">
    <source>
        <dbReference type="Proteomes" id="UP000007509"/>
    </source>
</evidence>
<keyword evidence="1" id="KW-1133">Transmembrane helix</keyword>
<evidence type="ECO:0000313" key="2">
    <source>
        <dbReference type="EMBL" id="EJL72585.1"/>
    </source>
</evidence>
<feature type="transmembrane region" description="Helical" evidence="1">
    <location>
        <begin position="82"/>
        <end position="102"/>
    </location>
</feature>
<keyword evidence="1" id="KW-0812">Transmembrane</keyword>
<reference evidence="2 3" key="1">
    <citation type="journal article" date="2012" name="J. Bacteriol.">
        <title>Twenty-one genome sequences from Pseudomonas species and 19 genome sequences from diverse bacteria isolated from the rhizosphere and endosphere of Populus deltoides.</title>
        <authorList>
            <person name="Brown S.D."/>
            <person name="Utturkar S.M."/>
            <person name="Klingeman D.M."/>
            <person name="Johnson C.M."/>
            <person name="Martin S.L."/>
            <person name="Land M.L."/>
            <person name="Lu T.Y."/>
            <person name="Schadt C.W."/>
            <person name="Doktycz M.J."/>
            <person name="Pelletier D.A."/>
        </authorList>
    </citation>
    <scope>NUCLEOTIDE SEQUENCE [LARGE SCALE GENOMIC DNA]</scope>
    <source>
        <strain evidence="2 3">CF314</strain>
    </source>
</reference>
<accession>J2JXK1</accession>
<feature type="transmembrane region" description="Helical" evidence="1">
    <location>
        <begin position="52"/>
        <end position="75"/>
    </location>
</feature>
<feature type="transmembrane region" description="Helical" evidence="1">
    <location>
        <begin position="12"/>
        <end position="32"/>
    </location>
</feature>
<protein>
    <submittedName>
        <fullName evidence="2">Uncharacterized protein</fullName>
    </submittedName>
</protein>
<sequence>MFKINLANSFFYVFIKYIIFFFILAFIGNRFNNAVIDKTETSLKMFQLTFKYILTVLLYSIPLILVFGFIVYFILKMKRGLYFMLSIVLFFIVEYIFYTYFYSPSDKLLGLYNTVIGVIILGLFFHKTIRSKFIGS</sequence>
<gene>
    <name evidence="2" type="ORF">PMI13_01891</name>
</gene>
<dbReference type="Proteomes" id="UP000007509">
    <property type="component" value="Unassembled WGS sequence"/>
</dbReference>
<keyword evidence="1" id="KW-0472">Membrane</keyword>
<organism evidence="2 3">
    <name type="scientific">Chryseobacterium populi</name>
    <dbReference type="NCBI Taxonomy" id="1144316"/>
    <lineage>
        <taxon>Bacteria</taxon>
        <taxon>Pseudomonadati</taxon>
        <taxon>Bacteroidota</taxon>
        <taxon>Flavobacteriia</taxon>
        <taxon>Flavobacteriales</taxon>
        <taxon>Weeksellaceae</taxon>
        <taxon>Chryseobacterium group</taxon>
        <taxon>Chryseobacterium</taxon>
    </lineage>
</organism>
<feature type="transmembrane region" description="Helical" evidence="1">
    <location>
        <begin position="108"/>
        <end position="126"/>
    </location>
</feature>
<evidence type="ECO:0000256" key="1">
    <source>
        <dbReference type="SAM" id="Phobius"/>
    </source>
</evidence>
<keyword evidence="3" id="KW-1185">Reference proteome</keyword>
<proteinExistence type="predicted"/>
<name>J2JXK1_9FLAO</name>
<dbReference type="AlphaFoldDB" id="J2JXK1"/>